<dbReference type="OMA" id="CCSFMAD"/>
<dbReference type="InParanoid" id="I3EDL8"/>
<dbReference type="VEuPathDB" id="MicrosporidiaDB:NEQG_02438"/>
<keyword evidence="3" id="KW-1185">Reference proteome</keyword>
<gene>
    <name evidence="2" type="ORF">NEQG_02438</name>
</gene>
<protein>
    <recommendedName>
        <fullName evidence="4">Nascent polypeptide-associated complex subunit beta</fullName>
    </recommendedName>
</protein>
<dbReference type="AlphaFoldDB" id="I3EDL8"/>
<dbReference type="OrthoDB" id="8033832at2759"/>
<feature type="compositionally biased region" description="Basic residues" evidence="1">
    <location>
        <begin position="9"/>
        <end position="19"/>
    </location>
</feature>
<dbReference type="HOGENOM" id="CLU_1704713_0_0_1"/>
<proteinExistence type="predicted"/>
<dbReference type="Proteomes" id="UP000002872">
    <property type="component" value="Unassembled WGS sequence"/>
</dbReference>
<evidence type="ECO:0000313" key="2">
    <source>
        <dbReference type="EMBL" id="EIJ87315.1"/>
    </source>
</evidence>
<evidence type="ECO:0000256" key="1">
    <source>
        <dbReference type="SAM" id="MobiDB-lite"/>
    </source>
</evidence>
<accession>I3EDL8</accession>
<evidence type="ECO:0000313" key="3">
    <source>
        <dbReference type="Proteomes" id="UP000002872"/>
    </source>
</evidence>
<reference evidence="2" key="1">
    <citation type="submission" date="2011-01" db="EMBL/GenBank/DDBJ databases">
        <title>The Genome Sequence of Nematocida parisii strain ERTm3.</title>
        <authorList>
            <consortium name="The Broad Institute Genome Sequencing Platform"/>
            <consortium name="The Broad Institute Genome Sequencing Center for Infectious Disease"/>
            <person name="Cuomo C."/>
            <person name="Troemel E."/>
            <person name="Young S.K."/>
            <person name="Zeng Q."/>
            <person name="Gargeya S."/>
            <person name="Fitzgerald M."/>
            <person name="Haas B."/>
            <person name="Abouelleil A."/>
            <person name="Alvarado L."/>
            <person name="Arachchi H.M."/>
            <person name="Berlin A."/>
            <person name="Chapman S.B."/>
            <person name="Gearin G."/>
            <person name="Goldberg J."/>
            <person name="Griggs A."/>
            <person name="Gujja S."/>
            <person name="Hansen M."/>
            <person name="Heiman D."/>
            <person name="Howarth C."/>
            <person name="Larimer J."/>
            <person name="Lui A."/>
            <person name="MacDonald P.J.P."/>
            <person name="McCowen C."/>
            <person name="Montmayeur A."/>
            <person name="Murphy C."/>
            <person name="Neiman D."/>
            <person name="Pearson M."/>
            <person name="Priest M."/>
            <person name="Roberts A."/>
            <person name="Saif S."/>
            <person name="Shea T."/>
            <person name="Sisk P."/>
            <person name="Stolte C."/>
            <person name="Sykes S."/>
            <person name="Wortman J."/>
            <person name="Nusbaum C."/>
            <person name="Birren B."/>
        </authorList>
    </citation>
    <scope>NUCLEOTIDE SEQUENCE</scope>
    <source>
        <strain evidence="2">ERTm3</strain>
    </source>
</reference>
<evidence type="ECO:0008006" key="4">
    <source>
        <dbReference type="Google" id="ProtNLM"/>
    </source>
</evidence>
<organism evidence="2 3">
    <name type="scientific">Nematocida parisii (strain ERTm3)</name>
    <name type="common">Nematode killer fungus</name>
    <dbReference type="NCBI Taxonomy" id="935791"/>
    <lineage>
        <taxon>Eukaryota</taxon>
        <taxon>Fungi</taxon>
        <taxon>Fungi incertae sedis</taxon>
        <taxon>Microsporidia</taxon>
        <taxon>Nematocida</taxon>
    </lineage>
</organism>
<feature type="region of interest" description="Disordered" evidence="1">
    <location>
        <begin position="1"/>
        <end position="23"/>
    </location>
</feature>
<dbReference type="EMBL" id="GL870883">
    <property type="protein sequence ID" value="EIJ87315.1"/>
    <property type="molecule type" value="Genomic_DNA"/>
</dbReference>
<name>I3EDL8_NEMP3</name>
<sequence length="154" mass="17048">MMNRAVRVGGKKAPRRAPTKKQVDADNDKGFMTALSAGGYKCNEVKDVDCCSFMADTDSVINYKTPEVKAVTKDNVVIGYLIKGKGELLGENNRNFDLDSIIKYLSSKGVNVEELVEKVQNGDKKALEEILELVKTAAIEEDKEKEKEESEKAE</sequence>